<dbReference type="EMBL" id="DVGD01000261">
    <property type="protein sequence ID" value="HIR10330.1"/>
    <property type="molecule type" value="Genomic_DNA"/>
</dbReference>
<organism evidence="1 2">
    <name type="scientific">Candidatus Avoscillospira stercoripullorum</name>
    <dbReference type="NCBI Taxonomy" id="2840709"/>
    <lineage>
        <taxon>Bacteria</taxon>
        <taxon>Bacillati</taxon>
        <taxon>Bacillota</taxon>
        <taxon>Clostridia</taxon>
        <taxon>Eubacteriales</taxon>
        <taxon>Oscillospiraceae</taxon>
        <taxon>Oscillospiraceae incertae sedis</taxon>
        <taxon>Candidatus Avoscillospira</taxon>
    </lineage>
</organism>
<protein>
    <submittedName>
        <fullName evidence="1">16S rRNA processing protein RimM</fullName>
    </submittedName>
</protein>
<reference evidence="1" key="2">
    <citation type="journal article" date="2021" name="PeerJ">
        <title>Extensive microbial diversity within the chicken gut microbiome revealed by metagenomics and culture.</title>
        <authorList>
            <person name="Gilroy R."/>
            <person name="Ravi A."/>
            <person name="Getino M."/>
            <person name="Pursley I."/>
            <person name="Horton D.L."/>
            <person name="Alikhan N.F."/>
            <person name="Baker D."/>
            <person name="Gharbi K."/>
            <person name="Hall N."/>
            <person name="Watson M."/>
            <person name="Adriaenssens E.M."/>
            <person name="Foster-Nyarko E."/>
            <person name="Jarju S."/>
            <person name="Secka A."/>
            <person name="Antonio M."/>
            <person name="Oren A."/>
            <person name="Chaudhuri R.R."/>
            <person name="La Ragione R."/>
            <person name="Hildebrand F."/>
            <person name="Pallen M.J."/>
        </authorList>
    </citation>
    <scope>NUCLEOTIDE SEQUENCE</scope>
    <source>
        <strain evidence="1">ChiHjej9B8-7071</strain>
    </source>
</reference>
<sequence>YLIPAVKEFVEELNPEAGFVRVHLIEGMESDAH</sequence>
<proteinExistence type="predicted"/>
<dbReference type="Proteomes" id="UP000824258">
    <property type="component" value="Unassembled WGS sequence"/>
</dbReference>
<accession>A0A9D1D7L8</accession>
<reference evidence="1" key="1">
    <citation type="submission" date="2020-10" db="EMBL/GenBank/DDBJ databases">
        <authorList>
            <person name="Gilroy R."/>
        </authorList>
    </citation>
    <scope>NUCLEOTIDE SEQUENCE</scope>
    <source>
        <strain evidence="1">ChiHjej9B8-7071</strain>
    </source>
</reference>
<dbReference type="AlphaFoldDB" id="A0A9D1D7L8"/>
<comment type="caution">
    <text evidence="1">The sequence shown here is derived from an EMBL/GenBank/DDBJ whole genome shotgun (WGS) entry which is preliminary data.</text>
</comment>
<gene>
    <name evidence="1" type="ORF">IAA70_07990</name>
</gene>
<evidence type="ECO:0000313" key="2">
    <source>
        <dbReference type="Proteomes" id="UP000824258"/>
    </source>
</evidence>
<evidence type="ECO:0000313" key="1">
    <source>
        <dbReference type="EMBL" id="HIR10330.1"/>
    </source>
</evidence>
<name>A0A9D1D7L8_9FIRM</name>
<feature type="non-terminal residue" evidence="1">
    <location>
        <position position="1"/>
    </location>
</feature>